<sequence length="236" mass="25709">MSMSCEDPYLNIKKCLAREAATLVMSGMVIGLGSGSTSKEFIYAVAERRNCEKLDIHAVASSKDSYCLASSLGIPIVNDEEFTELDLVVDGADEVDQQLRMIKGGGGAVFREKILLQAGKRRIILVDESKNVDVLGNFGVPVEISPFGKAAIIHSLKDQGYLGNLRKGSDGNLFITNNGNYIYDIHTPNFYPHPEESLLQLLQIHGIIEVGFVIANVEVWLGHANGQITKKNTGTL</sequence>
<evidence type="ECO:0000256" key="3">
    <source>
        <dbReference type="HAMAP-Rule" id="MF_00170"/>
    </source>
</evidence>
<comment type="catalytic activity">
    <reaction evidence="1 3">
        <text>aldehydo-D-ribose 5-phosphate = D-ribulose 5-phosphate</text>
        <dbReference type="Rhea" id="RHEA:14657"/>
        <dbReference type="ChEBI" id="CHEBI:58121"/>
        <dbReference type="ChEBI" id="CHEBI:58273"/>
        <dbReference type="EC" id="5.3.1.6"/>
    </reaction>
</comment>
<dbReference type="PATRIC" id="fig|1229831.3.peg.417"/>
<evidence type="ECO:0000256" key="2">
    <source>
        <dbReference type="ARBA" id="ARBA00023235"/>
    </source>
</evidence>
<dbReference type="NCBIfam" id="TIGR00021">
    <property type="entry name" value="rpiA"/>
    <property type="match status" value="1"/>
</dbReference>
<name>W8JFF3_9CHLA</name>
<dbReference type="FunFam" id="3.40.50.1360:FF:000001">
    <property type="entry name" value="Ribose-5-phosphate isomerase A"/>
    <property type="match status" value="1"/>
</dbReference>
<dbReference type="KEGG" id="cav:M832_04110"/>
<dbReference type="PANTHER" id="PTHR11934">
    <property type="entry name" value="RIBOSE-5-PHOSPHATE ISOMERASE"/>
    <property type="match status" value="1"/>
</dbReference>
<feature type="active site" description="Proton acceptor" evidence="3">
    <location>
        <position position="112"/>
    </location>
</feature>
<dbReference type="UniPathway" id="UPA00115">
    <property type="reaction ID" value="UER00412"/>
</dbReference>
<dbReference type="GO" id="GO:0004751">
    <property type="term" value="F:ribose-5-phosphate isomerase activity"/>
    <property type="evidence" value="ECO:0007669"/>
    <property type="project" value="UniProtKB-UniRule"/>
</dbReference>
<feature type="binding site" evidence="3">
    <location>
        <begin position="90"/>
        <end position="93"/>
    </location>
    <ligand>
        <name>substrate</name>
    </ligand>
</feature>
<accession>W8JFF3</accession>
<comment type="similarity">
    <text evidence="3">Belongs to the ribose 5-phosphate isomerase family.</text>
</comment>
<comment type="pathway">
    <text evidence="3">Carbohydrate degradation; pentose phosphate pathway; D-ribose 5-phosphate from D-ribulose 5-phosphate (non-oxidative stage): step 1/1.</text>
</comment>
<feature type="binding site" evidence="3">
    <location>
        <begin position="103"/>
        <end position="106"/>
    </location>
    <ligand>
        <name>substrate</name>
    </ligand>
</feature>
<dbReference type="GO" id="GO:0006014">
    <property type="term" value="P:D-ribose metabolic process"/>
    <property type="evidence" value="ECO:0007669"/>
    <property type="project" value="TreeGrafter"/>
</dbReference>
<reference evidence="4 5" key="1">
    <citation type="journal article" date="2014" name="Syst. Appl. Microbiol.">
        <title>Evidence for the existence of two new members of the family Chlamydiaceae and proposal of Chlamydia avium sp. nov. and Chlamydia gallinacea sp. nov.</title>
        <authorList>
            <person name="Sachse K."/>
            <person name="Laroucau K."/>
            <person name="Riege K."/>
            <person name="Wehner S."/>
            <person name="Dilcher M."/>
            <person name="Creasy H.H."/>
            <person name="Weidmann M."/>
            <person name="Myers G."/>
            <person name="Vorimore F."/>
            <person name="Vicari N."/>
            <person name="Magnino S."/>
            <person name="Liebler-Tenorio E."/>
            <person name="Ruettger A."/>
            <person name="Bavoil P.M."/>
            <person name="Hufert F.T."/>
            <person name="Rossello-Mora R."/>
            <person name="Marz M."/>
        </authorList>
    </citation>
    <scope>NUCLEOTIDE SEQUENCE [LARGE SCALE GENOMIC DNA]</scope>
    <source>
        <strain evidence="4 5">10DC88</strain>
    </source>
</reference>
<dbReference type="SUPFAM" id="SSF75445">
    <property type="entry name" value="D-ribose-5-phosphate isomerase (RpiA), lid domain"/>
    <property type="match status" value="1"/>
</dbReference>
<comment type="subunit">
    <text evidence="3">Homodimer.</text>
</comment>
<dbReference type="HOGENOM" id="CLU_056590_1_0_0"/>
<evidence type="ECO:0000256" key="1">
    <source>
        <dbReference type="ARBA" id="ARBA00001713"/>
    </source>
</evidence>
<feature type="binding site" evidence="3">
    <location>
        <position position="130"/>
    </location>
    <ligand>
        <name>substrate</name>
    </ligand>
</feature>
<dbReference type="Gene3D" id="3.40.50.1360">
    <property type="match status" value="1"/>
</dbReference>
<dbReference type="CDD" id="cd01398">
    <property type="entry name" value="RPI_A"/>
    <property type="match status" value="1"/>
</dbReference>
<gene>
    <name evidence="3 4" type="primary">rpiA</name>
    <name evidence="4" type="ORF">M832_04110</name>
</gene>
<dbReference type="Gene3D" id="3.30.70.260">
    <property type="match status" value="1"/>
</dbReference>
<proteinExistence type="inferred from homology"/>
<organism evidence="4 5">
    <name type="scientific">Chlamydia avium 10DC88</name>
    <dbReference type="NCBI Taxonomy" id="1229831"/>
    <lineage>
        <taxon>Bacteria</taxon>
        <taxon>Pseudomonadati</taxon>
        <taxon>Chlamydiota</taxon>
        <taxon>Chlamydiia</taxon>
        <taxon>Chlamydiales</taxon>
        <taxon>Chlamydiaceae</taxon>
        <taxon>Chlamydia/Chlamydophila group</taxon>
        <taxon>Chlamydia</taxon>
    </lineage>
</organism>
<dbReference type="GO" id="GO:0005829">
    <property type="term" value="C:cytosol"/>
    <property type="evidence" value="ECO:0007669"/>
    <property type="project" value="TreeGrafter"/>
</dbReference>
<dbReference type="EC" id="5.3.1.6" evidence="3"/>
<dbReference type="eggNOG" id="COG0120">
    <property type="taxonomic scope" value="Bacteria"/>
</dbReference>
<dbReference type="RefSeq" id="WP_174362030.1">
    <property type="nucleotide sequence ID" value="NZ_CP006571.1"/>
</dbReference>
<dbReference type="Proteomes" id="UP000019433">
    <property type="component" value="Chromosome"/>
</dbReference>
<dbReference type="InterPro" id="IPR037171">
    <property type="entry name" value="NagB/RpiA_transferase-like"/>
</dbReference>
<comment type="function">
    <text evidence="3">Catalyzes the reversible conversion of ribose-5-phosphate to ribulose 5-phosphate.</text>
</comment>
<dbReference type="GO" id="GO:0009052">
    <property type="term" value="P:pentose-phosphate shunt, non-oxidative branch"/>
    <property type="evidence" value="ECO:0007669"/>
    <property type="project" value="UniProtKB-UniRule"/>
</dbReference>
<dbReference type="PANTHER" id="PTHR11934:SF0">
    <property type="entry name" value="RIBOSE-5-PHOSPHATE ISOMERASE"/>
    <property type="match status" value="1"/>
</dbReference>
<dbReference type="SUPFAM" id="SSF100950">
    <property type="entry name" value="NagB/RpiA/CoA transferase-like"/>
    <property type="match status" value="1"/>
</dbReference>
<dbReference type="InterPro" id="IPR004788">
    <property type="entry name" value="Ribose5P_isomerase_type_A"/>
</dbReference>
<dbReference type="HAMAP" id="MF_00170">
    <property type="entry name" value="Rib_5P_isom_A"/>
    <property type="match status" value="1"/>
</dbReference>
<feature type="binding site" evidence="3">
    <location>
        <begin position="34"/>
        <end position="37"/>
    </location>
    <ligand>
        <name>substrate</name>
    </ligand>
</feature>
<dbReference type="STRING" id="1229831.M832_04110"/>
<evidence type="ECO:0000313" key="5">
    <source>
        <dbReference type="Proteomes" id="UP000019433"/>
    </source>
</evidence>
<dbReference type="AlphaFoldDB" id="W8JFF3"/>
<dbReference type="NCBIfam" id="NF001924">
    <property type="entry name" value="PRK00702.1"/>
    <property type="match status" value="1"/>
</dbReference>
<dbReference type="InterPro" id="IPR020672">
    <property type="entry name" value="Ribose5P_isomerase_typA_subgr"/>
</dbReference>
<dbReference type="EMBL" id="CP006571">
    <property type="protein sequence ID" value="AHK63276.1"/>
    <property type="molecule type" value="Genomic_DNA"/>
</dbReference>
<keyword evidence="2 3" id="KW-0413">Isomerase</keyword>
<dbReference type="Pfam" id="PF06026">
    <property type="entry name" value="Rib_5-P_isom_A"/>
    <property type="match status" value="1"/>
</dbReference>
<protein>
    <recommendedName>
        <fullName evidence="3">Ribose-5-phosphate isomerase A</fullName>
        <ecNumber evidence="3">5.3.1.6</ecNumber>
    </recommendedName>
    <alternativeName>
        <fullName evidence="3">Phosphoriboisomerase A</fullName>
        <shortName evidence="3">PRI</shortName>
    </alternativeName>
</protein>
<evidence type="ECO:0000313" key="4">
    <source>
        <dbReference type="EMBL" id="AHK63276.1"/>
    </source>
</evidence>